<reference evidence="2" key="1">
    <citation type="submission" date="2023-07" db="EMBL/GenBank/DDBJ databases">
        <title>Comparative genomics of wheat-associated soil bacteria to identify genetic determinants of phenazine resistance.</title>
        <authorList>
            <person name="Mouncey N."/>
        </authorList>
    </citation>
    <scope>NUCLEOTIDE SEQUENCE</scope>
    <source>
        <strain evidence="2">V4I22</strain>
    </source>
</reference>
<evidence type="ECO:0000313" key="3">
    <source>
        <dbReference type="Proteomes" id="UP001234216"/>
    </source>
</evidence>
<sequence length="152" mass="16186">MIIRKRFALATAALTLGSGLAILPATGASAAAYDGQSPVTSGCANSAITARAENIYVDGEKIGKIELRYSTSCRTAWGRVTAYYLAGNGQAHVVRISDKKSYYCDNTDWSDVLNGFTCYTAMVNDAGVTSLAWGQVDDFDTGETGYGFTESY</sequence>
<organism evidence="2 3">
    <name type="scientific">Streptomyces canus</name>
    <dbReference type="NCBI Taxonomy" id="58343"/>
    <lineage>
        <taxon>Bacteria</taxon>
        <taxon>Bacillati</taxon>
        <taxon>Actinomycetota</taxon>
        <taxon>Actinomycetes</taxon>
        <taxon>Kitasatosporales</taxon>
        <taxon>Streptomycetaceae</taxon>
        <taxon>Streptomyces</taxon>
        <taxon>Streptomyces aurantiacus group</taxon>
    </lineage>
</organism>
<evidence type="ECO:0008006" key="4">
    <source>
        <dbReference type="Google" id="ProtNLM"/>
    </source>
</evidence>
<dbReference type="AlphaFoldDB" id="A0AAW8FX47"/>
<proteinExistence type="predicted"/>
<evidence type="ECO:0000256" key="1">
    <source>
        <dbReference type="SAM" id="SignalP"/>
    </source>
</evidence>
<accession>A0AAW8FX47</accession>
<protein>
    <recommendedName>
        <fullName evidence="4">DUF2690 domain-containing protein</fullName>
    </recommendedName>
</protein>
<dbReference type="Proteomes" id="UP001234216">
    <property type="component" value="Unassembled WGS sequence"/>
</dbReference>
<feature type="chain" id="PRO_5043970211" description="DUF2690 domain-containing protein" evidence="1">
    <location>
        <begin position="31"/>
        <end position="152"/>
    </location>
</feature>
<gene>
    <name evidence="2" type="ORF">QFZ22_009568</name>
</gene>
<keyword evidence="1" id="KW-0732">Signal</keyword>
<comment type="caution">
    <text evidence="2">The sequence shown here is derived from an EMBL/GenBank/DDBJ whole genome shotgun (WGS) entry which is preliminary data.</text>
</comment>
<evidence type="ECO:0000313" key="2">
    <source>
        <dbReference type="EMBL" id="MDQ0913496.1"/>
    </source>
</evidence>
<feature type="signal peptide" evidence="1">
    <location>
        <begin position="1"/>
        <end position="30"/>
    </location>
</feature>
<name>A0AAW8FX47_9ACTN</name>
<dbReference type="Pfam" id="PF10901">
    <property type="entry name" value="DUF2690"/>
    <property type="match status" value="1"/>
</dbReference>
<dbReference type="RefSeq" id="WP_306986913.1">
    <property type="nucleotide sequence ID" value="NZ_JAUSYQ010000002.1"/>
</dbReference>
<dbReference type="EMBL" id="JAUSZV010000006">
    <property type="protein sequence ID" value="MDQ0913496.1"/>
    <property type="molecule type" value="Genomic_DNA"/>
</dbReference>
<dbReference type="InterPro" id="IPR021224">
    <property type="entry name" value="DUF2690"/>
</dbReference>